<reference evidence="3 4" key="1">
    <citation type="journal article" date="2018" name="Mol. Biol. Evol.">
        <title>Analysis of the draft genome of the red seaweed Gracilariopsis chorda provides insights into genome size evolution in Rhodophyta.</title>
        <authorList>
            <person name="Lee J."/>
            <person name="Yang E.C."/>
            <person name="Graf L."/>
            <person name="Yang J.H."/>
            <person name="Qiu H."/>
            <person name="Zel Zion U."/>
            <person name="Chan C.X."/>
            <person name="Stephens T.G."/>
            <person name="Weber A.P.M."/>
            <person name="Boo G.H."/>
            <person name="Boo S.M."/>
            <person name="Kim K.M."/>
            <person name="Shin Y."/>
            <person name="Jung M."/>
            <person name="Lee S.J."/>
            <person name="Yim H.S."/>
            <person name="Lee J.H."/>
            <person name="Bhattacharya D."/>
            <person name="Yoon H.S."/>
        </authorList>
    </citation>
    <scope>NUCLEOTIDE SEQUENCE [LARGE SCALE GENOMIC DNA]</scope>
    <source>
        <strain evidence="3 4">SKKU-2015</strain>
        <tissue evidence="3">Whole body</tissue>
    </source>
</reference>
<comment type="similarity">
    <text evidence="1">Belongs to the glyoxalase I family.</text>
</comment>
<dbReference type="OrthoDB" id="5371818at2759"/>
<feature type="domain" description="VOC" evidence="2">
    <location>
        <begin position="39"/>
        <end position="160"/>
    </location>
</feature>
<name>A0A2V3IH28_9FLOR</name>
<dbReference type="AlphaFoldDB" id="A0A2V3IH28"/>
<comment type="caution">
    <text evidence="3">The sequence shown here is derived from an EMBL/GenBank/DDBJ whole genome shotgun (WGS) entry which is preliminary data.</text>
</comment>
<evidence type="ECO:0000313" key="3">
    <source>
        <dbReference type="EMBL" id="PXF41323.1"/>
    </source>
</evidence>
<dbReference type="PANTHER" id="PTHR21366:SF14">
    <property type="entry name" value="GLYOXALASE DOMAIN-CONTAINING PROTEIN 5"/>
    <property type="match status" value="1"/>
</dbReference>
<organism evidence="3 4">
    <name type="scientific">Gracilariopsis chorda</name>
    <dbReference type="NCBI Taxonomy" id="448386"/>
    <lineage>
        <taxon>Eukaryota</taxon>
        <taxon>Rhodophyta</taxon>
        <taxon>Florideophyceae</taxon>
        <taxon>Rhodymeniophycidae</taxon>
        <taxon>Gracilariales</taxon>
        <taxon>Gracilariaceae</taxon>
        <taxon>Gracilariopsis</taxon>
    </lineage>
</organism>
<evidence type="ECO:0000256" key="1">
    <source>
        <dbReference type="ARBA" id="ARBA00010363"/>
    </source>
</evidence>
<dbReference type="PANTHER" id="PTHR21366">
    <property type="entry name" value="GLYOXALASE FAMILY PROTEIN"/>
    <property type="match status" value="1"/>
</dbReference>
<dbReference type="EMBL" id="NBIV01000221">
    <property type="protein sequence ID" value="PXF41323.1"/>
    <property type="molecule type" value="Genomic_DNA"/>
</dbReference>
<dbReference type="InterPro" id="IPR029068">
    <property type="entry name" value="Glyas_Bleomycin-R_OHBP_Dase"/>
</dbReference>
<dbReference type="InterPro" id="IPR037523">
    <property type="entry name" value="VOC_core"/>
</dbReference>
<dbReference type="SUPFAM" id="SSF54593">
    <property type="entry name" value="Glyoxalase/Bleomycin resistance protein/Dihydroxybiphenyl dioxygenase"/>
    <property type="match status" value="1"/>
</dbReference>
<dbReference type="InterPro" id="IPR004360">
    <property type="entry name" value="Glyas_Fos-R_dOase_dom"/>
</dbReference>
<dbReference type="Gene3D" id="3.10.180.10">
    <property type="entry name" value="2,3-Dihydroxybiphenyl 1,2-Dioxygenase, domain 1"/>
    <property type="match status" value="1"/>
</dbReference>
<sequence length="163" mass="18428">MAFVTPISVITRRIQTNARSSFRPRRSFQATPKMTLQADLDHIALDCKDVDKMLSFYCDVVQFAPVQVDEFRKGQVPFPSVRVSEATILDFFPNKQQTGLSGAGHFCFNIPKSEFPGLKSRFEQAGLQVADPVSRSGARGTGFSIYITDPENNMVEFRYYEEE</sequence>
<gene>
    <name evidence="3" type="ORF">BWQ96_08938</name>
</gene>
<accession>A0A2V3IH28</accession>
<dbReference type="PROSITE" id="PS51819">
    <property type="entry name" value="VOC"/>
    <property type="match status" value="1"/>
</dbReference>
<dbReference type="Pfam" id="PF00903">
    <property type="entry name" value="Glyoxalase"/>
    <property type="match status" value="1"/>
</dbReference>
<keyword evidence="4" id="KW-1185">Reference proteome</keyword>
<protein>
    <submittedName>
        <fullName evidence="3">Glyoxalase domain-containing protein RDO1</fullName>
    </submittedName>
</protein>
<dbReference type="Proteomes" id="UP000247409">
    <property type="component" value="Unassembled WGS sequence"/>
</dbReference>
<dbReference type="InterPro" id="IPR050383">
    <property type="entry name" value="GlyoxalaseI/FosfomycinResist"/>
</dbReference>
<proteinExistence type="inferred from homology"/>
<evidence type="ECO:0000259" key="2">
    <source>
        <dbReference type="PROSITE" id="PS51819"/>
    </source>
</evidence>
<evidence type="ECO:0000313" key="4">
    <source>
        <dbReference type="Proteomes" id="UP000247409"/>
    </source>
</evidence>